<comment type="caution">
    <text evidence="12">The sequence shown here is derived from an EMBL/GenBank/DDBJ whole genome shotgun (WGS) entry which is preliminary data.</text>
</comment>
<evidence type="ECO:0000256" key="8">
    <source>
        <dbReference type="ARBA" id="ARBA00023066"/>
    </source>
</evidence>
<dbReference type="GO" id="GO:0033388">
    <property type="term" value="P:putrescine biosynthetic process from arginine"/>
    <property type="evidence" value="ECO:0007669"/>
    <property type="project" value="TreeGrafter"/>
</dbReference>
<comment type="similarity">
    <text evidence="3">Belongs to the Orn/Lys/Arg decarboxylase class-II family. SpeA subfamily.</text>
</comment>
<dbReference type="GO" id="GO:0008295">
    <property type="term" value="P:spermidine biosynthetic process"/>
    <property type="evidence" value="ECO:0007669"/>
    <property type="project" value="UniProtKB-KW"/>
</dbReference>
<evidence type="ECO:0000256" key="5">
    <source>
        <dbReference type="ARBA" id="ARBA00022793"/>
    </source>
</evidence>
<dbReference type="SUPFAM" id="SSF51419">
    <property type="entry name" value="PLP-binding barrel"/>
    <property type="match status" value="1"/>
</dbReference>
<sequence length="564" mass="64178">MHNINSFNTRNTFQPYFSYDENNQLCVHYGQSFTQSKPLTEIIDKVLQKGGSKPCVLNFKHITEDRMLNLYQSFAKAMENYRYQGAYQLAYPIKVNPNAAVMETLKECAYKYDLPFNFEVGSKSELLSVLALAAKENNIICNGFKDKAFYELANLAAKLGYTVIMVLENVDELAVVKSLSYESAIYFKLGYRTKPFHEDLHSVKFGLSLKDIHFVNNELKALNLSDKVVLLHGHIGSQLKQLSQVEKHINMMVCLYGNLLNDCKNLTMIDLGGGLGIDYEDTQNPRFQLPYYAETIVRTFSYFVDLFQLPHPTIITESGRAVTAMSSVLIVSPLYQKAENEIVTQTSYDEALQAGWLNGEIDLADLVDSSSVSYLGDQNAQKLWLNFSLFQSLPDHWGIGQHFPLLPVTHYSEEESIDCQLFDISCDADGVFKDKEGNDYINLPCTEINDLAFMFVGAYQDMLSSKHNIIGRTTSVEVDFVTYDDCVLYVEQAEDYHALLCQYGHNPLQLSSRLQRLAYFHLTEELTDHEQLLLDNILSGNPYLQLADAEQVAYDFNQQIFNKI</sequence>
<dbReference type="PRINTS" id="PR01180">
    <property type="entry name" value="ARGDCRBXLASE"/>
</dbReference>
<dbReference type="InterPro" id="IPR000183">
    <property type="entry name" value="Orn/DAP/Arg_de-COase"/>
</dbReference>
<evidence type="ECO:0000313" key="13">
    <source>
        <dbReference type="Proteomes" id="UP000636949"/>
    </source>
</evidence>
<keyword evidence="6" id="KW-0460">Magnesium</keyword>
<dbReference type="PRINTS" id="PR01179">
    <property type="entry name" value="ODADCRBXLASE"/>
</dbReference>
<dbReference type="GO" id="GO:0006527">
    <property type="term" value="P:L-arginine catabolic process"/>
    <property type="evidence" value="ECO:0007669"/>
    <property type="project" value="InterPro"/>
</dbReference>
<comment type="cofactor">
    <cofactor evidence="2">
        <name>Mg(2+)</name>
        <dbReference type="ChEBI" id="CHEBI:18420"/>
    </cofactor>
</comment>
<dbReference type="GO" id="GO:0008792">
    <property type="term" value="F:arginine decarboxylase activity"/>
    <property type="evidence" value="ECO:0007669"/>
    <property type="project" value="UniProtKB-EC"/>
</dbReference>
<keyword evidence="8" id="KW-0745">Spermidine biosynthesis</keyword>
<organism evidence="12 13">
    <name type="scientific">Cysteiniphilum litorale</name>
    <dbReference type="NCBI Taxonomy" id="2056700"/>
    <lineage>
        <taxon>Bacteria</taxon>
        <taxon>Pseudomonadati</taxon>
        <taxon>Pseudomonadota</taxon>
        <taxon>Gammaproteobacteria</taxon>
        <taxon>Thiotrichales</taxon>
        <taxon>Fastidiosibacteraceae</taxon>
        <taxon>Cysteiniphilum</taxon>
    </lineage>
</organism>
<evidence type="ECO:0000259" key="11">
    <source>
        <dbReference type="Pfam" id="PF02784"/>
    </source>
</evidence>
<dbReference type="InterPro" id="IPR009006">
    <property type="entry name" value="Ala_racemase/Decarboxylase_C"/>
</dbReference>
<evidence type="ECO:0000256" key="2">
    <source>
        <dbReference type="ARBA" id="ARBA00001946"/>
    </source>
</evidence>
<evidence type="ECO:0000256" key="10">
    <source>
        <dbReference type="PIRSR" id="PIRSR600183-50"/>
    </source>
</evidence>
<keyword evidence="13" id="KW-1185">Reference proteome</keyword>
<dbReference type="InterPro" id="IPR022644">
    <property type="entry name" value="De-COase2_N"/>
</dbReference>
<evidence type="ECO:0000256" key="7">
    <source>
        <dbReference type="ARBA" id="ARBA00022898"/>
    </source>
</evidence>
<dbReference type="RefSeq" id="WP_117001258.1">
    <property type="nucleotide sequence ID" value="NZ_BMJS01000001.1"/>
</dbReference>
<dbReference type="AlphaFoldDB" id="A0A8J2Z1W9"/>
<dbReference type="PANTHER" id="PTHR43295">
    <property type="entry name" value="ARGININE DECARBOXYLASE"/>
    <property type="match status" value="1"/>
</dbReference>
<evidence type="ECO:0000256" key="6">
    <source>
        <dbReference type="ARBA" id="ARBA00022842"/>
    </source>
</evidence>
<gene>
    <name evidence="12" type="primary">speA</name>
    <name evidence="12" type="ORF">GCM10010995_01330</name>
</gene>
<evidence type="ECO:0000256" key="9">
    <source>
        <dbReference type="ARBA" id="ARBA00023239"/>
    </source>
</evidence>
<reference evidence="12" key="1">
    <citation type="journal article" date="2014" name="Int. J. Syst. Evol. Microbiol.">
        <title>Complete genome sequence of Corynebacterium casei LMG S-19264T (=DSM 44701T), isolated from a smear-ripened cheese.</title>
        <authorList>
            <consortium name="US DOE Joint Genome Institute (JGI-PGF)"/>
            <person name="Walter F."/>
            <person name="Albersmeier A."/>
            <person name="Kalinowski J."/>
            <person name="Ruckert C."/>
        </authorList>
    </citation>
    <scope>NUCLEOTIDE SEQUENCE</scope>
    <source>
        <strain evidence="12">CGMCC 1.15758</strain>
    </source>
</reference>
<dbReference type="Gene3D" id="3.20.20.10">
    <property type="entry name" value="Alanine racemase"/>
    <property type="match status" value="1"/>
</dbReference>
<evidence type="ECO:0000313" key="12">
    <source>
        <dbReference type="EMBL" id="GGF87868.1"/>
    </source>
</evidence>
<comment type="cofactor">
    <cofactor evidence="1 10">
        <name>pyridoxal 5'-phosphate</name>
        <dbReference type="ChEBI" id="CHEBI:597326"/>
    </cofactor>
</comment>
<evidence type="ECO:0000256" key="4">
    <source>
        <dbReference type="ARBA" id="ARBA00012426"/>
    </source>
</evidence>
<dbReference type="InterPro" id="IPR002985">
    <property type="entry name" value="Arg_decrbxlase"/>
</dbReference>
<dbReference type="SUPFAM" id="SSF50621">
    <property type="entry name" value="Alanine racemase C-terminal domain-like"/>
    <property type="match status" value="1"/>
</dbReference>
<evidence type="ECO:0000256" key="1">
    <source>
        <dbReference type="ARBA" id="ARBA00001933"/>
    </source>
</evidence>
<dbReference type="OrthoDB" id="9802658at2"/>
<keyword evidence="9" id="KW-0456">Lyase</keyword>
<feature type="active site" description="Proton donor" evidence="10">
    <location>
        <position position="426"/>
    </location>
</feature>
<keyword evidence="7 10" id="KW-0663">Pyridoxal phosphate</keyword>
<dbReference type="Proteomes" id="UP000636949">
    <property type="component" value="Unassembled WGS sequence"/>
</dbReference>
<keyword evidence="5" id="KW-0210">Decarboxylase</keyword>
<dbReference type="EC" id="4.1.1.19" evidence="4"/>
<accession>A0A8J2Z1W9</accession>
<dbReference type="PANTHER" id="PTHR43295:SF9">
    <property type="entry name" value="BIOSYNTHETIC ARGININE DECARBOXYLASE"/>
    <property type="match status" value="1"/>
</dbReference>
<proteinExistence type="inferred from homology"/>
<dbReference type="Gene3D" id="2.40.37.10">
    <property type="entry name" value="Lyase, Ornithine Decarboxylase, Chain A, domain 1"/>
    <property type="match status" value="1"/>
</dbReference>
<reference evidence="12" key="2">
    <citation type="submission" date="2020-09" db="EMBL/GenBank/DDBJ databases">
        <authorList>
            <person name="Sun Q."/>
            <person name="Zhou Y."/>
        </authorList>
    </citation>
    <scope>NUCLEOTIDE SEQUENCE</scope>
    <source>
        <strain evidence="12">CGMCC 1.15758</strain>
    </source>
</reference>
<dbReference type="EMBL" id="BMJS01000001">
    <property type="protein sequence ID" value="GGF87868.1"/>
    <property type="molecule type" value="Genomic_DNA"/>
</dbReference>
<evidence type="ECO:0000256" key="3">
    <source>
        <dbReference type="ARBA" id="ARBA00008357"/>
    </source>
</evidence>
<dbReference type="InterPro" id="IPR029066">
    <property type="entry name" value="PLP-binding_barrel"/>
</dbReference>
<name>A0A8J2Z1W9_9GAMM</name>
<feature type="modified residue" description="N6-(pyridoxal phosphate)lysine" evidence="10">
    <location>
        <position position="94"/>
    </location>
</feature>
<dbReference type="Pfam" id="PF02784">
    <property type="entry name" value="Orn_Arg_deC_N"/>
    <property type="match status" value="1"/>
</dbReference>
<protein>
    <recommendedName>
        <fullName evidence="4">arginine decarboxylase</fullName>
        <ecNumber evidence="4">4.1.1.19</ecNumber>
    </recommendedName>
</protein>
<feature type="domain" description="Orn/DAP/Arg decarboxylase 2 N-terminal" evidence="11">
    <location>
        <begin position="81"/>
        <end position="324"/>
    </location>
</feature>